<feature type="binding site" evidence="5">
    <location>
        <position position="74"/>
    </location>
    <ligand>
        <name>S-adenosyl-L-methionine</name>
        <dbReference type="ChEBI" id="CHEBI:59789"/>
    </ligand>
</feature>
<organism evidence="6 7">
    <name type="scientific">Papilio machaon</name>
    <name type="common">Old World swallowtail butterfly</name>
    <dbReference type="NCBI Taxonomy" id="76193"/>
    <lineage>
        <taxon>Eukaryota</taxon>
        <taxon>Metazoa</taxon>
        <taxon>Ecdysozoa</taxon>
        <taxon>Arthropoda</taxon>
        <taxon>Hexapoda</taxon>
        <taxon>Insecta</taxon>
        <taxon>Pterygota</taxon>
        <taxon>Neoptera</taxon>
        <taxon>Endopterygota</taxon>
        <taxon>Lepidoptera</taxon>
        <taxon>Glossata</taxon>
        <taxon>Ditrysia</taxon>
        <taxon>Papilionoidea</taxon>
        <taxon>Papilionidae</taxon>
        <taxon>Papilioninae</taxon>
        <taxon>Papilio</taxon>
    </lineage>
</organism>
<dbReference type="AlphaFoldDB" id="A0A194RRD2"/>
<proteinExistence type="inferred from homology"/>
<dbReference type="UniPathway" id="UPA00232"/>
<feature type="binding site" evidence="5">
    <location>
        <position position="104"/>
    </location>
    <ligand>
        <name>S-adenosyl-L-methionine</name>
        <dbReference type="ChEBI" id="CHEBI:59789"/>
    </ligand>
</feature>
<comment type="similarity">
    <text evidence="5">Belongs to the class I-like SAM-binding methyltransferase superfamily. UbiG/COQ3 family.</text>
</comment>
<dbReference type="PANTHER" id="PTHR43464">
    <property type="entry name" value="METHYLTRANSFERASE"/>
    <property type="match status" value="1"/>
</dbReference>
<dbReference type="Pfam" id="PF13489">
    <property type="entry name" value="Methyltransf_23"/>
    <property type="match status" value="1"/>
</dbReference>
<dbReference type="CTD" id="51805"/>
<accession>A0A194RRD2</accession>
<feature type="binding site" evidence="5">
    <location>
        <position position="178"/>
    </location>
    <ligand>
        <name>Mg(2+)</name>
        <dbReference type="ChEBI" id="CHEBI:18420"/>
    </ligand>
</feature>
<dbReference type="STRING" id="76193.A0A194RRD2"/>
<dbReference type="InterPro" id="IPR029063">
    <property type="entry name" value="SAM-dependent_MTases_sf"/>
</dbReference>
<evidence type="ECO:0000313" key="6">
    <source>
        <dbReference type="EMBL" id="KPJ19865.1"/>
    </source>
</evidence>
<dbReference type="InParanoid" id="A0A194RRD2"/>
<feature type="binding site" evidence="5">
    <location>
        <position position="177"/>
    </location>
    <ligand>
        <name>Mg(2+)</name>
        <dbReference type="ChEBI" id="CHEBI:18420"/>
    </ligand>
</feature>
<dbReference type="SUPFAM" id="SSF53335">
    <property type="entry name" value="S-adenosyl-L-methionine-dependent methyltransferases"/>
    <property type="match status" value="1"/>
</dbReference>
<dbReference type="EC" id="2.1.1.-" evidence="5"/>
<dbReference type="GO" id="GO:0061542">
    <property type="term" value="F:3-demethylubiquinol 3-O-methyltransferase activity"/>
    <property type="evidence" value="ECO:0007669"/>
    <property type="project" value="UniProtKB-UniRule"/>
</dbReference>
<keyword evidence="5" id="KW-0460">Magnesium</keyword>
<evidence type="ECO:0000256" key="2">
    <source>
        <dbReference type="ARBA" id="ARBA00022679"/>
    </source>
</evidence>
<keyword evidence="4 5" id="KW-0949">S-adenosyl-L-methionine</keyword>
<dbReference type="GO" id="GO:0010420">
    <property type="term" value="F:polyprenyldihydroxybenzoate methyltransferase activity"/>
    <property type="evidence" value="ECO:0007669"/>
    <property type="project" value="UniProtKB-UniRule"/>
</dbReference>
<dbReference type="EC" id="2.1.1.114" evidence="5"/>
<dbReference type="PANTHER" id="PTHR43464:SF19">
    <property type="entry name" value="UBIQUINONE BIOSYNTHESIS O-METHYLTRANSFERASE, MITOCHONDRIAL"/>
    <property type="match status" value="1"/>
</dbReference>
<comment type="catalytic activity">
    <reaction evidence="5">
        <text>a 3-demethylubiquinol + S-adenosyl-L-methionine = a ubiquinol + S-adenosyl-L-homocysteine + H(+)</text>
        <dbReference type="Rhea" id="RHEA:44380"/>
        <dbReference type="Rhea" id="RHEA-COMP:9566"/>
        <dbReference type="Rhea" id="RHEA-COMP:10914"/>
        <dbReference type="ChEBI" id="CHEBI:15378"/>
        <dbReference type="ChEBI" id="CHEBI:17976"/>
        <dbReference type="ChEBI" id="CHEBI:57856"/>
        <dbReference type="ChEBI" id="CHEBI:59789"/>
        <dbReference type="ChEBI" id="CHEBI:84422"/>
        <dbReference type="EC" id="2.1.1.64"/>
    </reaction>
</comment>
<keyword evidence="1 5" id="KW-0489">Methyltransferase</keyword>
<feature type="binding site" evidence="5">
    <location>
        <position position="174"/>
    </location>
    <ligand>
        <name>Mg(2+)</name>
        <dbReference type="ChEBI" id="CHEBI:18420"/>
    </ligand>
</feature>
<comment type="cofactor">
    <cofactor evidence="5">
        <name>Mg(2+)</name>
        <dbReference type="ChEBI" id="CHEBI:18420"/>
    </cofactor>
</comment>
<comment type="catalytic activity">
    <reaction evidence="5">
        <text>a 3-demethylubiquinone + S-adenosyl-L-methionine = a ubiquinone + S-adenosyl-L-homocysteine</text>
        <dbReference type="Rhea" id="RHEA:81215"/>
        <dbReference type="Rhea" id="RHEA-COMP:9565"/>
        <dbReference type="Rhea" id="RHEA-COMP:19654"/>
        <dbReference type="ChEBI" id="CHEBI:16389"/>
        <dbReference type="ChEBI" id="CHEBI:57856"/>
        <dbReference type="ChEBI" id="CHEBI:59789"/>
        <dbReference type="ChEBI" id="CHEBI:231825"/>
    </reaction>
</comment>
<dbReference type="Gene3D" id="3.40.50.150">
    <property type="entry name" value="Vaccinia Virus protein VP39"/>
    <property type="match status" value="1"/>
</dbReference>
<keyword evidence="5" id="KW-0479">Metal-binding</keyword>
<evidence type="ECO:0000256" key="4">
    <source>
        <dbReference type="ARBA" id="ARBA00022691"/>
    </source>
</evidence>
<dbReference type="OrthoDB" id="3265906at2759"/>
<dbReference type="HAMAP" id="MF_00472">
    <property type="entry name" value="UbiG"/>
    <property type="match status" value="1"/>
</dbReference>
<dbReference type="InterPro" id="IPR010233">
    <property type="entry name" value="UbiG_MeTrfase"/>
</dbReference>
<dbReference type="NCBIfam" id="TIGR01983">
    <property type="entry name" value="UbiG"/>
    <property type="match status" value="1"/>
</dbReference>
<comment type="pathway">
    <text evidence="5">Cofactor biosynthesis; ubiquinone biosynthesis.</text>
</comment>
<dbReference type="GO" id="GO:0120537">
    <property type="term" value="F:3-demethylubiquinone 3-O-methyltransferase activity"/>
    <property type="evidence" value="ECO:0007669"/>
    <property type="project" value="RHEA"/>
</dbReference>
<comment type="function">
    <text evidence="5">O-methyltransferase required for two non-consecutive steps during ubiquinone biosynthesis. Catalyzes the 2 O-methylation of 3,4-dihydroxy-5-(all-trans-polyprenyl)benzoic acid into 4-hydroxy-3-methoxy-5-(all-trans-polyprenyl)benzoic acid. Also catalyzes the last step of ubiquinone biosynthesis by mediating methylation of 3-demethylubiquinone into ubiquinone. Also able to mediate the methylation of 3-demethylubiquinol into ubiquinol.</text>
</comment>
<keyword evidence="5" id="KW-0999">Mitochondrion inner membrane</keyword>
<dbReference type="GO" id="GO:0046872">
    <property type="term" value="F:metal ion binding"/>
    <property type="evidence" value="ECO:0007669"/>
    <property type="project" value="UniProtKB-KW"/>
</dbReference>
<keyword evidence="7" id="KW-1185">Reference proteome</keyword>
<dbReference type="FunCoup" id="A0A194RRD2">
    <property type="interactions" value="699"/>
</dbReference>
<comment type="subunit">
    <text evidence="5">Component of a multi-subunit COQ enzyme complex.</text>
</comment>
<dbReference type="GO" id="GO:0031314">
    <property type="term" value="C:extrinsic component of mitochondrial inner membrane"/>
    <property type="evidence" value="ECO:0007669"/>
    <property type="project" value="UniProtKB-UniRule"/>
</dbReference>
<reference evidence="6 7" key="1">
    <citation type="journal article" date="2015" name="Nat. Commun.">
        <title>Outbred genome sequencing and CRISPR/Cas9 gene editing in butterflies.</title>
        <authorList>
            <person name="Li X."/>
            <person name="Fan D."/>
            <person name="Zhang W."/>
            <person name="Liu G."/>
            <person name="Zhang L."/>
            <person name="Zhao L."/>
            <person name="Fang X."/>
            <person name="Chen L."/>
            <person name="Dong Y."/>
            <person name="Chen Y."/>
            <person name="Ding Y."/>
            <person name="Zhao R."/>
            <person name="Feng M."/>
            <person name="Zhu Y."/>
            <person name="Feng Y."/>
            <person name="Jiang X."/>
            <person name="Zhu D."/>
            <person name="Xiang H."/>
            <person name="Feng X."/>
            <person name="Li S."/>
            <person name="Wang J."/>
            <person name="Zhang G."/>
            <person name="Kronforst M.R."/>
            <person name="Wang W."/>
        </authorList>
    </citation>
    <scope>NUCLEOTIDE SEQUENCE [LARGE SCALE GENOMIC DNA]</scope>
    <source>
        <strain evidence="6">Ya'a_city_454_Pm</strain>
        <tissue evidence="6">Whole body</tissue>
    </source>
</reference>
<name>A0A194RRD2_PAPMA</name>
<comment type="catalytic activity">
    <reaction evidence="5">
        <text>a 3,4-dihydroxy-5-(all-trans-polyprenyl)benzoate + S-adenosyl-L-methionine = a 4-hydroxy-3-methoxy-5-(all-trans-polyprenyl)benzoate + S-adenosyl-L-homocysteine + H(+)</text>
        <dbReference type="Rhea" id="RHEA:44452"/>
        <dbReference type="Rhea" id="RHEA-COMP:10930"/>
        <dbReference type="Rhea" id="RHEA-COMP:10931"/>
        <dbReference type="ChEBI" id="CHEBI:15378"/>
        <dbReference type="ChEBI" id="CHEBI:57856"/>
        <dbReference type="ChEBI" id="CHEBI:59789"/>
        <dbReference type="ChEBI" id="CHEBI:64694"/>
        <dbReference type="ChEBI" id="CHEBI:84443"/>
        <dbReference type="EC" id="2.1.1.114"/>
    </reaction>
</comment>
<keyword evidence="5" id="KW-0472">Membrane</keyword>
<evidence type="ECO:0000256" key="3">
    <source>
        <dbReference type="ARBA" id="ARBA00022688"/>
    </source>
</evidence>
<evidence type="ECO:0000313" key="7">
    <source>
        <dbReference type="Proteomes" id="UP000053240"/>
    </source>
</evidence>
<gene>
    <name evidence="5" type="primary">coq3</name>
    <name evidence="6" type="ORF">RR48_07464</name>
</gene>
<dbReference type="GO" id="GO:0032259">
    <property type="term" value="P:methylation"/>
    <property type="evidence" value="ECO:0007669"/>
    <property type="project" value="UniProtKB-KW"/>
</dbReference>
<feature type="binding site" evidence="5">
    <location>
        <position position="125"/>
    </location>
    <ligand>
        <name>S-adenosyl-L-methionine</name>
        <dbReference type="ChEBI" id="CHEBI:59789"/>
    </ligand>
</feature>
<protein>
    <recommendedName>
        <fullName evidence="5">Ubiquinone biosynthesis O-methyltransferase, mitochondrial</fullName>
    </recommendedName>
    <alternativeName>
        <fullName evidence="5">3-demethylubiquinol 3-O-methyltransferase</fullName>
        <ecNumber evidence="5">2.1.1.64</ecNumber>
    </alternativeName>
    <alternativeName>
        <fullName evidence="5">3-demethylubiquinone 3-O-methyltransferase</fullName>
        <ecNumber evidence="5">2.1.1.-</ecNumber>
    </alternativeName>
    <alternativeName>
        <fullName evidence="5">Polyprenyldihydroxybenzoate methyltransferase</fullName>
        <ecNumber evidence="5">2.1.1.114</ecNumber>
    </alternativeName>
</protein>
<dbReference type="Proteomes" id="UP000053240">
    <property type="component" value="Unassembled WGS sequence"/>
</dbReference>
<dbReference type="GeneID" id="106713833"/>
<comment type="subcellular location">
    <subcellularLocation>
        <location evidence="5">Mitochondrion inner membrane</location>
        <topology evidence="5">Peripheral membrane protein</topology>
        <orientation evidence="5">Matrix side</orientation>
    </subcellularLocation>
</comment>
<evidence type="ECO:0000256" key="5">
    <source>
        <dbReference type="HAMAP-Rule" id="MF_03190"/>
    </source>
</evidence>
<dbReference type="EMBL" id="KQ459833">
    <property type="protein sequence ID" value="KPJ19865.1"/>
    <property type="molecule type" value="Genomic_DNA"/>
</dbReference>
<keyword evidence="2 5" id="KW-0808">Transferase</keyword>
<keyword evidence="3 5" id="KW-0831">Ubiquinone biosynthesis</keyword>
<evidence type="ECO:0000256" key="1">
    <source>
        <dbReference type="ARBA" id="ARBA00022603"/>
    </source>
</evidence>
<keyword evidence="5" id="KW-0496">Mitochondrion</keyword>
<dbReference type="CDD" id="cd02440">
    <property type="entry name" value="AdoMet_MTases"/>
    <property type="match status" value="1"/>
</dbReference>
<feature type="binding site" evidence="5">
    <location>
        <position position="173"/>
    </location>
    <ligand>
        <name>S-adenosyl-L-methionine</name>
        <dbReference type="ChEBI" id="CHEBI:59789"/>
    </ligand>
</feature>
<dbReference type="KEGG" id="pmac:106713833"/>
<dbReference type="EC" id="2.1.1.64" evidence="5"/>
<sequence length="285" mass="31864">MNLLQRKVLRTGLVGNIQKCQLFGTTSTLQQNQAEAQAKSTIDSKDVHHHEGLMKTWWDELGPIKPLHSMNLVRVPFIRDGLVPCSPEERNAAPLHNKKILDVGCGGGILSEALAKIGASVTGIDAGKALIDLAIEHSKMNPKLGNNLPSYICTSVEDHCKERKNYYDAVVASEVIEHVNNQELFLKSCIEAVKTGGKIFITTPNRSRATQFFGIFLAEYVFNLIPKGTHQYEKFLTVPELTFLLERNNCHVESTCGLIYRPLSNKWEFSTSQLIMFALQARKLE</sequence>